<feature type="region of interest" description="Disordered" evidence="1">
    <location>
        <begin position="51"/>
        <end position="92"/>
    </location>
</feature>
<organism evidence="3 4">
    <name type="scientific">Nonomuraea jabiensis</name>
    <dbReference type="NCBI Taxonomy" id="882448"/>
    <lineage>
        <taxon>Bacteria</taxon>
        <taxon>Bacillati</taxon>
        <taxon>Actinomycetota</taxon>
        <taxon>Actinomycetes</taxon>
        <taxon>Streptosporangiales</taxon>
        <taxon>Streptosporangiaceae</taxon>
        <taxon>Nonomuraea</taxon>
    </lineage>
</organism>
<evidence type="ECO:0000313" key="4">
    <source>
        <dbReference type="Proteomes" id="UP000579153"/>
    </source>
</evidence>
<name>A0A7W9LCD2_9ACTN</name>
<evidence type="ECO:0000313" key="3">
    <source>
        <dbReference type="EMBL" id="MBB5778661.1"/>
    </source>
</evidence>
<gene>
    <name evidence="3" type="ORF">HD596_005417</name>
</gene>
<dbReference type="EMBL" id="JACHMB010000001">
    <property type="protein sequence ID" value="MBB5778661.1"/>
    <property type="molecule type" value="Genomic_DNA"/>
</dbReference>
<protein>
    <submittedName>
        <fullName evidence="3">Uncharacterized protein</fullName>
    </submittedName>
</protein>
<keyword evidence="2" id="KW-1133">Transmembrane helix</keyword>
<accession>A0A7W9LCD2</accession>
<keyword evidence="4" id="KW-1185">Reference proteome</keyword>
<keyword evidence="2" id="KW-0472">Membrane</keyword>
<dbReference type="Proteomes" id="UP000579153">
    <property type="component" value="Unassembled WGS sequence"/>
</dbReference>
<comment type="caution">
    <text evidence="3">The sequence shown here is derived from an EMBL/GenBank/DDBJ whole genome shotgun (WGS) entry which is preliminary data.</text>
</comment>
<keyword evidence="2" id="KW-0812">Transmembrane</keyword>
<reference evidence="3 4" key="1">
    <citation type="submission" date="2020-08" db="EMBL/GenBank/DDBJ databases">
        <title>Sequencing the genomes of 1000 actinobacteria strains.</title>
        <authorList>
            <person name="Klenk H.-P."/>
        </authorList>
    </citation>
    <scope>NUCLEOTIDE SEQUENCE [LARGE SCALE GENOMIC DNA]</scope>
    <source>
        <strain evidence="3 4">DSM 45507</strain>
    </source>
</reference>
<sequence>MARDKVSTTQNVGLGIQLLIVIVAIAFAFGAMNSGEMNDLGDRISDKLKSLNTTSAPADPAPSVHRGSDKPAKKKKEPRKDPSAVVCEGPPEAVTCRFANPQEDLH</sequence>
<dbReference type="AlphaFoldDB" id="A0A7W9LCD2"/>
<evidence type="ECO:0000256" key="2">
    <source>
        <dbReference type="SAM" id="Phobius"/>
    </source>
</evidence>
<proteinExistence type="predicted"/>
<evidence type="ECO:0000256" key="1">
    <source>
        <dbReference type="SAM" id="MobiDB-lite"/>
    </source>
</evidence>
<dbReference type="RefSeq" id="WP_185072070.1">
    <property type="nucleotide sequence ID" value="NZ_JACHMB010000001.1"/>
</dbReference>
<feature type="transmembrane region" description="Helical" evidence="2">
    <location>
        <begin position="12"/>
        <end position="32"/>
    </location>
</feature>